<dbReference type="Proteomes" id="UP000011731">
    <property type="component" value="Unassembled WGS sequence"/>
</dbReference>
<name>M2YXN7_9NOCA</name>
<dbReference type="InterPro" id="IPR011051">
    <property type="entry name" value="RmlC_Cupin_sf"/>
</dbReference>
<comment type="caution">
    <text evidence="1">The sequence shown here is derived from an EMBL/GenBank/DDBJ whole genome shotgun (WGS) entry which is preliminary data.</text>
</comment>
<dbReference type="InterPro" id="IPR014710">
    <property type="entry name" value="RmlC-like_jellyroll"/>
</dbReference>
<dbReference type="SUPFAM" id="SSF51182">
    <property type="entry name" value="RmlC-like cupins"/>
    <property type="match status" value="1"/>
</dbReference>
<dbReference type="EMBL" id="AOEX01000016">
    <property type="protein sequence ID" value="EME66750.1"/>
    <property type="molecule type" value="Genomic_DNA"/>
</dbReference>
<dbReference type="PATRIC" id="fig|1278076.4.peg.497"/>
<evidence type="ECO:0000313" key="2">
    <source>
        <dbReference type="Proteomes" id="UP000011731"/>
    </source>
</evidence>
<dbReference type="RefSeq" id="WP_003934561.1">
    <property type="nucleotide sequence ID" value="NZ_AOEX01000016.1"/>
</dbReference>
<protein>
    <recommendedName>
        <fullName evidence="3">Cupin 2 conserved barrel domain-containing protein</fullName>
    </recommendedName>
</protein>
<reference evidence="1 2" key="1">
    <citation type="journal article" date="2013" name="Genome Announc.">
        <title>Draft Genome Sequence of Rhodococcus ruber Strain BKS 20-38.</title>
        <authorList>
            <person name="Bala M."/>
            <person name="Kumar S."/>
            <person name="Raghava G.P."/>
            <person name="Mayilraj S."/>
        </authorList>
    </citation>
    <scope>NUCLEOTIDE SEQUENCE [LARGE SCALE GENOMIC DNA]</scope>
    <source>
        <strain evidence="1 2">BKS 20-38</strain>
    </source>
</reference>
<dbReference type="AlphaFoldDB" id="M2YXN7"/>
<accession>M2YXN7</accession>
<evidence type="ECO:0000313" key="1">
    <source>
        <dbReference type="EMBL" id="EME66750.1"/>
    </source>
</evidence>
<proteinExistence type="predicted"/>
<sequence>MSTRPIVVDAAEAERRTIRRTALVSCNQAFIDCRTPGSDKKENYSLIGNGVSQNPGQVINLQEDHGYNIGAAAMPNGVTNNLHMHFTAEVFLNFRGDWLFRWGKDGTGGEYISHEGDIVSMPTWIFRGFTNVGPDDGWLFTALGRPDTGGIIWGPSVLKEAEGHGLYLTADNELIDTVAGDPLPEEGALIRPMPEDVVDSLRTYTPEQIRARVTTAADRVYSEHPFVCSTLPGGRAELAPVIGYGMIEDRDAAPRVTNPHSFNLAWMRATVGEGMLRHWHAETQVLIVKSGRWRITLNEPGAETVVELGPWDTFSVPPHAWRMFTVLEAGDDSDFAEMVVVNGGDARVTLHWSKDVWEEANHKGLSRDADGYVAPMFLLAMTTQDD</sequence>
<dbReference type="Gene3D" id="2.60.120.10">
    <property type="entry name" value="Jelly Rolls"/>
    <property type="match status" value="1"/>
</dbReference>
<gene>
    <name evidence="1" type="ORF">G352_02399</name>
</gene>
<keyword evidence="2" id="KW-1185">Reference proteome</keyword>
<organism evidence="1 2">
    <name type="scientific">Rhodococcus ruber BKS 20-38</name>
    <dbReference type="NCBI Taxonomy" id="1278076"/>
    <lineage>
        <taxon>Bacteria</taxon>
        <taxon>Bacillati</taxon>
        <taxon>Actinomycetota</taxon>
        <taxon>Actinomycetes</taxon>
        <taxon>Mycobacteriales</taxon>
        <taxon>Nocardiaceae</taxon>
        <taxon>Rhodococcus</taxon>
    </lineage>
</organism>
<evidence type="ECO:0008006" key="3">
    <source>
        <dbReference type="Google" id="ProtNLM"/>
    </source>
</evidence>